<dbReference type="OrthoDB" id="8912111at2"/>
<keyword evidence="1 6" id="KW-0597">Phosphoprotein</keyword>
<organism evidence="10 11">
    <name type="scientific">Poseidonibacter parvus</name>
    <dbReference type="NCBI Taxonomy" id="1850254"/>
    <lineage>
        <taxon>Bacteria</taxon>
        <taxon>Pseudomonadati</taxon>
        <taxon>Campylobacterota</taxon>
        <taxon>Epsilonproteobacteria</taxon>
        <taxon>Campylobacterales</taxon>
        <taxon>Arcobacteraceae</taxon>
        <taxon>Poseidonibacter</taxon>
    </lineage>
</organism>
<dbReference type="GO" id="GO:0000156">
    <property type="term" value="F:phosphorelay response regulator activity"/>
    <property type="evidence" value="ECO:0007669"/>
    <property type="project" value="TreeGrafter"/>
</dbReference>
<dbReference type="KEGG" id="alp:LPB137_05000"/>
<gene>
    <name evidence="10" type="ORF">LPB137_05000</name>
</gene>
<dbReference type="EMBL" id="CP019070">
    <property type="protein sequence ID" value="APW65246.1"/>
    <property type="molecule type" value="Genomic_DNA"/>
</dbReference>
<dbReference type="Pfam" id="PF00486">
    <property type="entry name" value="Trans_reg_C"/>
    <property type="match status" value="1"/>
</dbReference>
<dbReference type="Pfam" id="PF00072">
    <property type="entry name" value="Response_reg"/>
    <property type="match status" value="1"/>
</dbReference>
<dbReference type="GO" id="GO:0005829">
    <property type="term" value="C:cytosol"/>
    <property type="evidence" value="ECO:0007669"/>
    <property type="project" value="TreeGrafter"/>
</dbReference>
<evidence type="ECO:0000256" key="6">
    <source>
        <dbReference type="PROSITE-ProRule" id="PRU00169"/>
    </source>
</evidence>
<evidence type="ECO:0000259" key="8">
    <source>
        <dbReference type="PROSITE" id="PS50110"/>
    </source>
</evidence>
<accession>A0A1P8KL53</accession>
<keyword evidence="2" id="KW-0902">Two-component regulatory system</keyword>
<feature type="domain" description="Response regulatory" evidence="8">
    <location>
        <begin position="2"/>
        <end position="116"/>
    </location>
</feature>
<dbReference type="PANTHER" id="PTHR48111">
    <property type="entry name" value="REGULATOR OF RPOS"/>
    <property type="match status" value="1"/>
</dbReference>
<dbReference type="InterPro" id="IPR001867">
    <property type="entry name" value="OmpR/PhoB-type_DNA-bd"/>
</dbReference>
<keyword evidence="4 7" id="KW-0238">DNA-binding</keyword>
<proteinExistence type="predicted"/>
<feature type="DNA-binding region" description="OmpR/PhoB-type" evidence="7">
    <location>
        <begin position="124"/>
        <end position="219"/>
    </location>
</feature>
<evidence type="ECO:0000256" key="5">
    <source>
        <dbReference type="ARBA" id="ARBA00023163"/>
    </source>
</evidence>
<evidence type="ECO:0000259" key="9">
    <source>
        <dbReference type="PROSITE" id="PS51755"/>
    </source>
</evidence>
<feature type="modified residue" description="4-aspartylphosphate" evidence="6">
    <location>
        <position position="51"/>
    </location>
</feature>
<dbReference type="InterPro" id="IPR036388">
    <property type="entry name" value="WH-like_DNA-bd_sf"/>
</dbReference>
<dbReference type="CDD" id="cd17574">
    <property type="entry name" value="REC_OmpR"/>
    <property type="match status" value="1"/>
</dbReference>
<dbReference type="SUPFAM" id="SSF46894">
    <property type="entry name" value="C-terminal effector domain of the bipartite response regulators"/>
    <property type="match status" value="1"/>
</dbReference>
<keyword evidence="11" id="KW-1185">Reference proteome</keyword>
<dbReference type="CDD" id="cd00383">
    <property type="entry name" value="trans_reg_C"/>
    <property type="match status" value="1"/>
</dbReference>
<protein>
    <submittedName>
        <fullName evidence="10">DNA-binding response regulator</fullName>
    </submittedName>
</protein>
<keyword evidence="3" id="KW-0805">Transcription regulation</keyword>
<dbReference type="SMART" id="SM00448">
    <property type="entry name" value="REC"/>
    <property type="match status" value="1"/>
</dbReference>
<dbReference type="Gene3D" id="3.40.50.2300">
    <property type="match status" value="1"/>
</dbReference>
<dbReference type="Gene3D" id="1.10.10.10">
    <property type="entry name" value="Winged helix-like DNA-binding domain superfamily/Winged helix DNA-binding domain"/>
    <property type="match status" value="1"/>
</dbReference>
<evidence type="ECO:0000256" key="2">
    <source>
        <dbReference type="ARBA" id="ARBA00023012"/>
    </source>
</evidence>
<dbReference type="Proteomes" id="UP000186074">
    <property type="component" value="Chromosome"/>
</dbReference>
<evidence type="ECO:0000256" key="7">
    <source>
        <dbReference type="PROSITE-ProRule" id="PRU01091"/>
    </source>
</evidence>
<dbReference type="PROSITE" id="PS50110">
    <property type="entry name" value="RESPONSE_REGULATORY"/>
    <property type="match status" value="1"/>
</dbReference>
<dbReference type="InterPro" id="IPR011006">
    <property type="entry name" value="CheY-like_superfamily"/>
</dbReference>
<dbReference type="GO" id="GO:0000976">
    <property type="term" value="F:transcription cis-regulatory region binding"/>
    <property type="evidence" value="ECO:0007669"/>
    <property type="project" value="TreeGrafter"/>
</dbReference>
<dbReference type="RefSeq" id="WP_076085217.1">
    <property type="nucleotide sequence ID" value="NZ_CP019070.1"/>
</dbReference>
<dbReference type="SUPFAM" id="SSF52172">
    <property type="entry name" value="CheY-like"/>
    <property type="match status" value="1"/>
</dbReference>
<evidence type="ECO:0000256" key="3">
    <source>
        <dbReference type="ARBA" id="ARBA00023015"/>
    </source>
</evidence>
<dbReference type="InterPro" id="IPR001789">
    <property type="entry name" value="Sig_transdc_resp-reg_receiver"/>
</dbReference>
<dbReference type="SMART" id="SM00862">
    <property type="entry name" value="Trans_reg_C"/>
    <property type="match status" value="1"/>
</dbReference>
<evidence type="ECO:0000256" key="4">
    <source>
        <dbReference type="ARBA" id="ARBA00023125"/>
    </source>
</evidence>
<dbReference type="PROSITE" id="PS51755">
    <property type="entry name" value="OMPR_PHOB"/>
    <property type="match status" value="1"/>
</dbReference>
<dbReference type="GO" id="GO:0032993">
    <property type="term" value="C:protein-DNA complex"/>
    <property type="evidence" value="ECO:0007669"/>
    <property type="project" value="TreeGrafter"/>
</dbReference>
<dbReference type="PANTHER" id="PTHR48111:SF21">
    <property type="entry name" value="DNA-BINDING DUAL MASTER TRANSCRIPTIONAL REGULATOR RPAA"/>
    <property type="match status" value="1"/>
</dbReference>
<dbReference type="InterPro" id="IPR039420">
    <property type="entry name" value="WalR-like"/>
</dbReference>
<sequence>MKVLLLEDDELLNEIIEEYLISLNYSVVTIYDGQEALERIYEESFQLLLLDVNVPSLTGFDLLRTLKENKIDIPTIFITSLYTARDVEDGFNAGADDYIKKPFQLSELKVRLNNIKRLRNIDAAGIVKINENIEYNFDSKLITVDEKTYTLSKIESKVLEFFIKNKDKAISIEEISLNNWVYDEMPTATTIRTYIKNLRKMLGKDMIITIKGIGYKLNT</sequence>
<dbReference type="AlphaFoldDB" id="A0A1P8KL53"/>
<evidence type="ECO:0000313" key="10">
    <source>
        <dbReference type="EMBL" id="APW65246.1"/>
    </source>
</evidence>
<dbReference type="InterPro" id="IPR016032">
    <property type="entry name" value="Sig_transdc_resp-reg_C-effctor"/>
</dbReference>
<dbReference type="STRING" id="1850254.LPB137_05000"/>
<name>A0A1P8KL53_9BACT</name>
<feature type="domain" description="OmpR/PhoB-type" evidence="9">
    <location>
        <begin position="124"/>
        <end position="219"/>
    </location>
</feature>
<evidence type="ECO:0000256" key="1">
    <source>
        <dbReference type="ARBA" id="ARBA00022553"/>
    </source>
</evidence>
<dbReference type="GO" id="GO:0006355">
    <property type="term" value="P:regulation of DNA-templated transcription"/>
    <property type="evidence" value="ECO:0007669"/>
    <property type="project" value="InterPro"/>
</dbReference>
<keyword evidence="5" id="KW-0804">Transcription</keyword>
<reference evidence="10 11" key="1">
    <citation type="submission" date="2017-01" db="EMBL/GenBank/DDBJ databases">
        <title>Genome sequencing of Arcobacter sp. LPB0137.</title>
        <authorList>
            <person name="Lee G.-W."/>
            <person name="Yi H."/>
        </authorList>
    </citation>
    <scope>NUCLEOTIDE SEQUENCE [LARGE SCALE GENOMIC DNA]</scope>
    <source>
        <strain evidence="10 11">LPB0137</strain>
    </source>
</reference>
<evidence type="ECO:0000313" key="11">
    <source>
        <dbReference type="Proteomes" id="UP000186074"/>
    </source>
</evidence>